<keyword evidence="1" id="KW-0812">Transmembrane</keyword>
<reference evidence="2 3" key="1">
    <citation type="submission" date="2010-03" db="EMBL/GenBank/DDBJ databases">
        <title>The genome sequence of Roseburia intestinalis XB6B4.</title>
        <authorList>
            <consortium name="metaHIT consortium -- http://www.metahit.eu/"/>
            <person name="Pajon A."/>
            <person name="Turner K."/>
            <person name="Parkhill J."/>
            <person name="Bernalier A."/>
        </authorList>
    </citation>
    <scope>NUCLEOTIDE SEQUENCE [LARGE SCALE GENOMIC DNA]</scope>
    <source>
        <strain evidence="2 3">XB6B4</strain>
    </source>
</reference>
<feature type="transmembrane region" description="Helical" evidence="1">
    <location>
        <begin position="62"/>
        <end position="81"/>
    </location>
</feature>
<dbReference type="KEGG" id="rix:RO1_42470"/>
<dbReference type="PATRIC" id="fig|718255.3.peg.1662"/>
<reference evidence="2 3" key="2">
    <citation type="submission" date="2010-03" db="EMBL/GenBank/DDBJ databases">
        <authorList>
            <person name="Pajon A."/>
        </authorList>
    </citation>
    <scope>NUCLEOTIDE SEQUENCE [LARGE SCALE GENOMIC DNA]</scope>
    <source>
        <strain evidence="2 3">XB6B4</strain>
    </source>
</reference>
<keyword evidence="1" id="KW-0472">Membrane</keyword>
<dbReference type="AlphaFoldDB" id="D4L466"/>
<name>D4L466_9FIRM</name>
<organism evidence="2 3">
    <name type="scientific">Roseburia intestinalis XB6B4</name>
    <dbReference type="NCBI Taxonomy" id="718255"/>
    <lineage>
        <taxon>Bacteria</taxon>
        <taxon>Bacillati</taxon>
        <taxon>Bacillota</taxon>
        <taxon>Clostridia</taxon>
        <taxon>Lachnospirales</taxon>
        <taxon>Lachnospiraceae</taxon>
        <taxon>Roseburia</taxon>
    </lineage>
</organism>
<protein>
    <submittedName>
        <fullName evidence="2">Uncharacterized protein</fullName>
    </submittedName>
</protein>
<dbReference type="HOGENOM" id="CLU_2438915_0_0_9"/>
<dbReference type="Proteomes" id="UP000008953">
    <property type="component" value="Chromosome"/>
</dbReference>
<accession>D4L466</accession>
<evidence type="ECO:0000313" key="2">
    <source>
        <dbReference type="EMBL" id="CBL14406.1"/>
    </source>
</evidence>
<sequence>MWQDAAIGLVFLQNNFDYIMSCVKMESINRSFRRKIMSSRGIFILAITWIVMSPFWFWAENIALGIIWLCGGVIELFIALVRRSKEKKSK</sequence>
<evidence type="ECO:0000256" key="1">
    <source>
        <dbReference type="SAM" id="Phobius"/>
    </source>
</evidence>
<gene>
    <name evidence="2" type="ORF">RO1_42470</name>
</gene>
<evidence type="ECO:0000313" key="3">
    <source>
        <dbReference type="Proteomes" id="UP000008953"/>
    </source>
</evidence>
<proteinExistence type="predicted"/>
<keyword evidence="1" id="KW-1133">Transmembrane helix</keyword>
<feature type="transmembrane region" description="Helical" evidence="1">
    <location>
        <begin position="37"/>
        <end position="56"/>
    </location>
</feature>
<dbReference type="EMBL" id="FP929050">
    <property type="protein sequence ID" value="CBL14406.1"/>
    <property type="molecule type" value="Genomic_DNA"/>
</dbReference>